<evidence type="ECO:0000256" key="3">
    <source>
        <dbReference type="ARBA" id="ARBA00022692"/>
    </source>
</evidence>
<evidence type="ECO:0008006" key="10">
    <source>
        <dbReference type="Google" id="ProtNLM"/>
    </source>
</evidence>
<keyword evidence="7" id="KW-0325">Glycoprotein</keyword>
<dbReference type="PANTHER" id="PTHR42643">
    <property type="entry name" value="IONOTROPIC RECEPTOR 20A-RELATED"/>
    <property type="match status" value="1"/>
</dbReference>
<sequence>MYYFHYDPVTYAGSWTLVQYSKTTYELEHFGSGWDLRGQTLTYLNADSDRETPFDTDLGQTIAERHNGSFKEADGIMECYDYVYSPRNGISMGTFTILPEMVQMCFIVPRSTPKSMFSILLDPFDPYSWGAFGATITILSLLLSMFGESYKRYNVILICLELVMNALNGPTHQFEGRFEARMIGLFMLMNVVLISCYQSLIISLMSTVRYDTELDTIGQVNETCYFQHDVYREIVGQRFKNTFRTFDYYGTYEHMWHRKVANRQYALSSGRIFIFPESELDSFLSLAPSIKTCIPYLFAYNPLTFHGSWTIFQSAGITWTLEEFFSVNRSMHGYEIVYLTMDFLRDVTYDLEIGHTIARRHNATFNRLVEFIPNKCVDYYYGPMYGGEAQYVPLPDTSELCFIVPKSAPKSVFLVLLDPYDRFSWIAFGLTVVALSLVLFWFGGTSRYTSVMLIGLEMLMIVLNGPTHRLVDRFERFVVGLFMLLSIVVISGYQSLVISFMSSSRYDPQLDTFDAINDTCLFIYDVQLSSLGYNFKNVHLTYEVFDSTELMWQVKWCTMVACTEAAYIMARVGDVDKPPEFDPGEIPLYNEEEWQRMKHQLKYFRYSKARVQSMTAMYLVAPDSPVRHHVARYTQAFVEGRLEYFPVLKK</sequence>
<keyword evidence="5" id="KW-0472">Membrane</keyword>
<evidence type="ECO:0000256" key="5">
    <source>
        <dbReference type="ARBA" id="ARBA00023136"/>
    </source>
</evidence>
<dbReference type="EnsemblMetazoa" id="ASTEI10925-RA">
    <property type="protein sequence ID" value="ASTEI10925-PA"/>
    <property type="gene ID" value="ASTEI10925"/>
</dbReference>
<evidence type="ECO:0000256" key="6">
    <source>
        <dbReference type="ARBA" id="ARBA00023170"/>
    </source>
</evidence>
<keyword evidence="6" id="KW-0675">Receptor</keyword>
<evidence type="ECO:0000256" key="1">
    <source>
        <dbReference type="ARBA" id="ARBA00004651"/>
    </source>
</evidence>
<evidence type="ECO:0000313" key="8">
    <source>
        <dbReference type="EnsemblMetazoa" id="ASTEI10925-PA"/>
    </source>
</evidence>
<reference evidence="9" key="1">
    <citation type="journal article" date="2014" name="Genome Biol.">
        <title>Genome analysis of a major urban malaria vector mosquito, Anopheles stephensi.</title>
        <authorList>
            <person name="Jiang X."/>
            <person name="Peery A."/>
            <person name="Hall A.B."/>
            <person name="Sharma A."/>
            <person name="Chen X.G."/>
            <person name="Waterhouse R.M."/>
            <person name="Komissarov A."/>
            <person name="Riehle M.M."/>
            <person name="Shouche Y."/>
            <person name="Sharakhova M.V."/>
            <person name="Lawson D."/>
            <person name="Pakpour N."/>
            <person name="Arensburger P."/>
            <person name="Davidson V.L."/>
            <person name="Eiglmeier K."/>
            <person name="Emrich S."/>
            <person name="George P."/>
            <person name="Kennedy R.C."/>
            <person name="Mane S.P."/>
            <person name="Maslen G."/>
            <person name="Oringanje C."/>
            <person name="Qi Y."/>
            <person name="Settlage R."/>
            <person name="Tojo M."/>
            <person name="Tubio J.M."/>
            <person name="Unger M.F."/>
            <person name="Wang B."/>
            <person name="Vernick K.D."/>
            <person name="Ribeiro J.M."/>
            <person name="James A.A."/>
            <person name="Michel K."/>
            <person name="Riehle M.A."/>
            <person name="Luckhart S."/>
            <person name="Sharakhov I.V."/>
            <person name="Tu Z."/>
        </authorList>
    </citation>
    <scope>NUCLEOTIDE SEQUENCE [LARGE SCALE GENOMIC DNA]</scope>
    <source>
        <strain evidence="9">Indian</strain>
    </source>
</reference>
<dbReference type="VEuPathDB" id="VectorBase:ASTEI20_045570"/>
<dbReference type="InterPro" id="IPR052192">
    <property type="entry name" value="Insect_Ionotropic_Sensory_Rcpt"/>
</dbReference>
<dbReference type="VEuPathDB" id="VectorBase:ASTEI10925"/>
<organism evidence="8 9">
    <name type="scientific">Anopheles stephensi</name>
    <name type="common">Indo-Pakistan malaria mosquito</name>
    <dbReference type="NCBI Taxonomy" id="30069"/>
    <lineage>
        <taxon>Eukaryota</taxon>
        <taxon>Metazoa</taxon>
        <taxon>Ecdysozoa</taxon>
        <taxon>Arthropoda</taxon>
        <taxon>Hexapoda</taxon>
        <taxon>Insecta</taxon>
        <taxon>Pterygota</taxon>
        <taxon>Neoptera</taxon>
        <taxon>Endopterygota</taxon>
        <taxon>Diptera</taxon>
        <taxon>Nematocera</taxon>
        <taxon>Culicoidea</taxon>
        <taxon>Culicidae</taxon>
        <taxon>Anophelinae</taxon>
        <taxon>Anopheles</taxon>
    </lineage>
</organism>
<evidence type="ECO:0000256" key="7">
    <source>
        <dbReference type="ARBA" id="ARBA00023180"/>
    </source>
</evidence>
<keyword evidence="2" id="KW-1003">Cell membrane</keyword>
<reference evidence="8" key="2">
    <citation type="submission" date="2020-05" db="UniProtKB">
        <authorList>
            <consortium name="EnsemblMetazoa"/>
        </authorList>
    </citation>
    <scope>IDENTIFICATION</scope>
    <source>
        <strain evidence="8">Indian</strain>
    </source>
</reference>
<comment type="subcellular location">
    <subcellularLocation>
        <location evidence="1">Cell membrane</location>
        <topology evidence="1">Multi-pass membrane protein</topology>
    </subcellularLocation>
</comment>
<name>A0A182YR39_ANOST</name>
<evidence type="ECO:0000256" key="2">
    <source>
        <dbReference type="ARBA" id="ARBA00022475"/>
    </source>
</evidence>
<accession>A0A182YR39</accession>
<dbReference type="Proteomes" id="UP000076408">
    <property type="component" value="Unassembled WGS sequence"/>
</dbReference>
<dbReference type="VEuPathDB" id="VectorBase:ASTE007441"/>
<dbReference type="AlphaFoldDB" id="A0A182YR39"/>
<proteinExistence type="predicted"/>
<dbReference type="GO" id="GO:0005886">
    <property type="term" value="C:plasma membrane"/>
    <property type="evidence" value="ECO:0007669"/>
    <property type="project" value="UniProtKB-SubCell"/>
</dbReference>
<keyword evidence="9" id="KW-1185">Reference proteome</keyword>
<protein>
    <recommendedName>
        <fullName evidence="10">Ionotropic glutamate receptor C-terminal domain-containing protein</fullName>
    </recommendedName>
</protein>
<evidence type="ECO:0000313" key="9">
    <source>
        <dbReference type="Proteomes" id="UP000076408"/>
    </source>
</evidence>
<dbReference type="PANTHER" id="PTHR42643:SF30">
    <property type="entry name" value="IONOTROPIC RECEPTOR 40A-RELATED"/>
    <property type="match status" value="1"/>
</dbReference>
<keyword evidence="4" id="KW-1133">Transmembrane helix</keyword>
<evidence type="ECO:0000256" key="4">
    <source>
        <dbReference type="ARBA" id="ARBA00022989"/>
    </source>
</evidence>
<keyword evidence="3" id="KW-0812">Transmembrane</keyword>